<dbReference type="Pfam" id="PF07883">
    <property type="entry name" value="Cupin_2"/>
    <property type="match status" value="1"/>
</dbReference>
<dbReference type="CDD" id="cd02209">
    <property type="entry name" value="cupin_XRE_C"/>
    <property type="match status" value="1"/>
</dbReference>
<reference evidence="4 5" key="1">
    <citation type="submission" date="2019-12" db="EMBL/GenBank/DDBJ databases">
        <title>Draft Genome Sequences of Six Type Strains of the Genus Massilia.</title>
        <authorList>
            <person name="Miess H."/>
            <person name="Frediansyah A."/>
            <person name="Goeker M."/>
            <person name="Gross H."/>
        </authorList>
    </citation>
    <scope>NUCLEOTIDE SEQUENCE [LARGE SCALE GENOMIC DNA]</scope>
    <source>
        <strain evidence="4 5">DSM 26639</strain>
    </source>
</reference>
<sequence length="260" mass="28246">MPSFHALQGRTIMAVLERTGMATKRAINHGPERDGNLGESLRRIRKERGLTLIEAGEKSGMPMSTISKIENNKMSLSYDKLLRICKALDVDISELFSGTPAAGKAAAPASSGRRSINRRGTGYAINTPNYSHLYPAADLLNKRSVPIIAEIHTRSIEDFGELIRHPGEEFAIVLEGTVDLYTDLYAPARLETGDSIYFDSGMAHAYIAVGEEPCRVLSVCTSDEPNSETMYASLLDAPAPAPAEPPPPPPTPVRAKKSRK</sequence>
<dbReference type="SUPFAM" id="SSF51182">
    <property type="entry name" value="RmlC-like cupins"/>
    <property type="match status" value="1"/>
</dbReference>
<dbReference type="PANTHER" id="PTHR46797">
    <property type="entry name" value="HTH-TYPE TRANSCRIPTIONAL REGULATOR"/>
    <property type="match status" value="1"/>
</dbReference>
<dbReference type="CDD" id="cd00093">
    <property type="entry name" value="HTH_XRE"/>
    <property type="match status" value="1"/>
</dbReference>
<dbReference type="EMBL" id="CP046904">
    <property type="protein sequence ID" value="QGZ41327.1"/>
    <property type="molecule type" value="Genomic_DNA"/>
</dbReference>
<name>A0ABX6G150_9BURK</name>
<dbReference type="PROSITE" id="PS50943">
    <property type="entry name" value="HTH_CROC1"/>
    <property type="match status" value="1"/>
</dbReference>
<evidence type="ECO:0000313" key="5">
    <source>
        <dbReference type="Proteomes" id="UP000437862"/>
    </source>
</evidence>
<organism evidence="4 5">
    <name type="scientific">Pseudoduganella flava</name>
    <dbReference type="NCBI Taxonomy" id="871742"/>
    <lineage>
        <taxon>Bacteria</taxon>
        <taxon>Pseudomonadati</taxon>
        <taxon>Pseudomonadota</taxon>
        <taxon>Betaproteobacteria</taxon>
        <taxon>Burkholderiales</taxon>
        <taxon>Oxalobacteraceae</taxon>
        <taxon>Telluria group</taxon>
        <taxon>Pseudoduganella</taxon>
    </lineage>
</organism>
<feature type="domain" description="HTH cro/C1-type" evidence="3">
    <location>
        <begin position="41"/>
        <end position="95"/>
    </location>
</feature>
<dbReference type="SUPFAM" id="SSF47413">
    <property type="entry name" value="lambda repressor-like DNA-binding domains"/>
    <property type="match status" value="1"/>
</dbReference>
<dbReference type="Gene3D" id="2.60.120.10">
    <property type="entry name" value="Jelly Rolls"/>
    <property type="match status" value="1"/>
</dbReference>
<dbReference type="InterPro" id="IPR010982">
    <property type="entry name" value="Lambda_DNA-bd_dom_sf"/>
</dbReference>
<dbReference type="Pfam" id="PF01381">
    <property type="entry name" value="HTH_3"/>
    <property type="match status" value="1"/>
</dbReference>
<dbReference type="InterPro" id="IPR011051">
    <property type="entry name" value="RmlC_Cupin_sf"/>
</dbReference>
<keyword evidence="5" id="KW-1185">Reference proteome</keyword>
<dbReference type="PANTHER" id="PTHR46797:SF20">
    <property type="entry name" value="BLR4304 PROTEIN"/>
    <property type="match status" value="1"/>
</dbReference>
<dbReference type="InterPro" id="IPR014710">
    <property type="entry name" value="RmlC-like_jellyroll"/>
</dbReference>
<feature type="region of interest" description="Disordered" evidence="2">
    <location>
        <begin position="236"/>
        <end position="260"/>
    </location>
</feature>
<dbReference type="InterPro" id="IPR013096">
    <property type="entry name" value="Cupin_2"/>
</dbReference>
<dbReference type="InterPro" id="IPR050807">
    <property type="entry name" value="TransReg_Diox_bact_type"/>
</dbReference>
<gene>
    <name evidence="4" type="ORF">GO485_21185</name>
</gene>
<dbReference type="Gene3D" id="1.10.260.40">
    <property type="entry name" value="lambda repressor-like DNA-binding domains"/>
    <property type="match status" value="1"/>
</dbReference>
<evidence type="ECO:0000256" key="2">
    <source>
        <dbReference type="SAM" id="MobiDB-lite"/>
    </source>
</evidence>
<protein>
    <submittedName>
        <fullName evidence="4">Cupin domain-containing protein</fullName>
    </submittedName>
</protein>
<keyword evidence="1" id="KW-0238">DNA-binding</keyword>
<proteinExistence type="predicted"/>
<feature type="compositionally biased region" description="Pro residues" evidence="2">
    <location>
        <begin position="239"/>
        <end position="252"/>
    </location>
</feature>
<evidence type="ECO:0000313" key="4">
    <source>
        <dbReference type="EMBL" id="QGZ41327.1"/>
    </source>
</evidence>
<accession>A0ABX6G150</accession>
<evidence type="ECO:0000256" key="1">
    <source>
        <dbReference type="ARBA" id="ARBA00023125"/>
    </source>
</evidence>
<dbReference type="SMART" id="SM00530">
    <property type="entry name" value="HTH_XRE"/>
    <property type="match status" value="1"/>
</dbReference>
<evidence type="ECO:0000259" key="3">
    <source>
        <dbReference type="PROSITE" id="PS50943"/>
    </source>
</evidence>
<dbReference type="InterPro" id="IPR001387">
    <property type="entry name" value="Cro/C1-type_HTH"/>
</dbReference>
<dbReference type="Proteomes" id="UP000437862">
    <property type="component" value="Chromosome"/>
</dbReference>